<feature type="compositionally biased region" description="Pro residues" evidence="1">
    <location>
        <begin position="47"/>
        <end position="56"/>
    </location>
</feature>
<feature type="compositionally biased region" description="Polar residues" evidence="1">
    <location>
        <begin position="114"/>
        <end position="123"/>
    </location>
</feature>
<feature type="compositionally biased region" description="Basic and acidic residues" evidence="1">
    <location>
        <begin position="215"/>
        <end position="224"/>
    </location>
</feature>
<dbReference type="Proteomes" id="UP001501920">
    <property type="component" value="Chromosome 20"/>
</dbReference>
<feature type="compositionally biased region" description="Polar residues" evidence="1">
    <location>
        <begin position="70"/>
        <end position="99"/>
    </location>
</feature>
<feature type="region of interest" description="Disordered" evidence="1">
    <location>
        <begin position="311"/>
        <end position="346"/>
    </location>
</feature>
<sequence length="417" mass="45780">MMRRARISVKPNFRPGGRSLPAGQQPSQTPADGNCTPPTVTAEEAVRPPPSPQPKPPVDELAEAVGVENAPNSPSEKTSADVNNGARSSCTSTPASVSQRRMRVSATPQLVGPKTNSTPQQSARKPRSVPSALPKDKASGSVNSVSLTESSMLSSKAPTEVVRSRQSSTSHAPSSPCVPSTSGLSKPPIHERSSMEHSPPSPQPGQVPQQPSQKLEPHKCRTSESKMPSSYVKLSRFDEPGSQQKVAEMLSDKEKILRALKLKALMKIERRKDIKNSKREIRWKPEYTPIDRSKMTMRDLIYYLPNTSPMRGSTVSEENGEEAVVPPSPRLPVKTPEVEEEEEEEECEDQDLLVPKVRVAEDGSIILDEESLTVRVQRNSNTKVVEGSMALFEQGSTTTYASFRNLHYVRSWSVRGW</sequence>
<reference evidence="2" key="2">
    <citation type="submission" date="2025-08" db="UniProtKB">
        <authorList>
            <consortium name="Ensembl"/>
        </authorList>
    </citation>
    <scope>IDENTIFICATION</scope>
</reference>
<evidence type="ECO:0000256" key="1">
    <source>
        <dbReference type="SAM" id="MobiDB-lite"/>
    </source>
</evidence>
<dbReference type="GeneTree" id="ENSGT00940000171993"/>
<keyword evidence="3" id="KW-1185">Reference proteome</keyword>
<accession>A0AAR2L3W5</accession>
<dbReference type="Ensembl" id="ENSPNAT00000078317.1">
    <property type="protein sequence ID" value="ENSPNAP00000071230.1"/>
    <property type="gene ID" value="ENSPNAG00000035214.1"/>
</dbReference>
<evidence type="ECO:0000313" key="3">
    <source>
        <dbReference type="Proteomes" id="UP001501920"/>
    </source>
</evidence>
<dbReference type="AlphaFoldDB" id="A0AAR2L3W5"/>
<dbReference type="GO" id="GO:0001156">
    <property type="term" value="F:TFIIIC-class transcription factor complex binding"/>
    <property type="evidence" value="ECO:0007669"/>
    <property type="project" value="TreeGrafter"/>
</dbReference>
<evidence type="ECO:0000313" key="2">
    <source>
        <dbReference type="Ensembl" id="ENSPNAP00000071230.1"/>
    </source>
</evidence>
<dbReference type="GO" id="GO:0070898">
    <property type="term" value="P:RNA polymerase III preinitiation complex assembly"/>
    <property type="evidence" value="ECO:0007669"/>
    <property type="project" value="TreeGrafter"/>
</dbReference>
<feature type="compositionally biased region" description="Polar residues" evidence="1">
    <location>
        <begin position="164"/>
        <end position="184"/>
    </location>
</feature>
<dbReference type="PANTHER" id="PTHR22929">
    <property type="entry name" value="RNA POLYMERASE III TRANSCRIPTION INITIATION FACTOR B"/>
    <property type="match status" value="1"/>
</dbReference>
<dbReference type="GO" id="GO:0000126">
    <property type="term" value="C:transcription factor TFIIIB complex"/>
    <property type="evidence" value="ECO:0007669"/>
    <property type="project" value="TreeGrafter"/>
</dbReference>
<protein>
    <submittedName>
        <fullName evidence="2">Uncharacterized protein</fullName>
    </submittedName>
</protein>
<reference evidence="2 3" key="1">
    <citation type="submission" date="2020-10" db="EMBL/GenBank/DDBJ databases">
        <title>Pygocentrus nattereri (red-bellied piranha) genome, fPygNat1, primary haplotype.</title>
        <authorList>
            <person name="Myers G."/>
            <person name="Meyer A."/>
            <person name="Karagic N."/>
            <person name="Pippel M."/>
            <person name="Winkler S."/>
            <person name="Tracey A."/>
            <person name="Wood J."/>
            <person name="Formenti G."/>
            <person name="Howe K."/>
            <person name="Fedrigo O."/>
            <person name="Jarvis E.D."/>
        </authorList>
    </citation>
    <scope>NUCLEOTIDE SEQUENCE [LARGE SCALE GENOMIC DNA]</scope>
</reference>
<feature type="compositionally biased region" description="Polar residues" evidence="1">
    <location>
        <begin position="22"/>
        <end position="39"/>
    </location>
</feature>
<dbReference type="PANTHER" id="PTHR22929:SF0">
    <property type="entry name" value="TRANSCRIPTION FACTOR TFIIIB COMPONENT B'' HOMOLOG"/>
    <property type="match status" value="1"/>
</dbReference>
<reference evidence="2" key="3">
    <citation type="submission" date="2025-09" db="UniProtKB">
        <authorList>
            <consortium name="Ensembl"/>
        </authorList>
    </citation>
    <scope>IDENTIFICATION</scope>
</reference>
<feature type="compositionally biased region" description="Low complexity" evidence="1">
    <location>
        <begin position="144"/>
        <end position="155"/>
    </location>
</feature>
<organism evidence="2 3">
    <name type="scientific">Pygocentrus nattereri</name>
    <name type="common">Red-bellied piranha</name>
    <dbReference type="NCBI Taxonomy" id="42514"/>
    <lineage>
        <taxon>Eukaryota</taxon>
        <taxon>Metazoa</taxon>
        <taxon>Chordata</taxon>
        <taxon>Craniata</taxon>
        <taxon>Vertebrata</taxon>
        <taxon>Euteleostomi</taxon>
        <taxon>Actinopterygii</taxon>
        <taxon>Neopterygii</taxon>
        <taxon>Teleostei</taxon>
        <taxon>Ostariophysi</taxon>
        <taxon>Characiformes</taxon>
        <taxon>Characoidei</taxon>
        <taxon>Pygocentrus</taxon>
    </lineage>
</organism>
<name>A0AAR2L3W5_PYGNA</name>
<feature type="region of interest" description="Disordered" evidence="1">
    <location>
        <begin position="1"/>
        <end position="246"/>
    </location>
</feature>
<proteinExistence type="predicted"/>